<evidence type="ECO:0000256" key="6">
    <source>
        <dbReference type="ARBA" id="ARBA00022683"/>
    </source>
</evidence>
<feature type="transmembrane region" description="Helical" evidence="15">
    <location>
        <begin position="256"/>
        <end position="278"/>
    </location>
</feature>
<keyword evidence="4" id="KW-0762">Sugar transport</keyword>
<keyword evidence="19" id="KW-1185">Reference proteome</keyword>
<dbReference type="EC" id="2.7.1.211" evidence="11"/>
<dbReference type="InterPro" id="IPR001996">
    <property type="entry name" value="PTS_IIB_1"/>
</dbReference>
<reference evidence="18 19" key="1">
    <citation type="submission" date="2020-06" db="EMBL/GenBank/DDBJ databases">
        <title>Metabacillus dokdonensis sp. nov., isolated from the rhizosphere of Elymus tsukushiensis, a plant native to the Dokdo Islands, Republic of Korea.</title>
        <authorList>
            <person name="Lee S.Y."/>
            <person name="Hwang Y.J."/>
            <person name="Son J.S."/>
            <person name="Ghim S.Y."/>
        </authorList>
    </citation>
    <scope>NUCLEOTIDE SEQUENCE [LARGE SCALE GENOMIC DNA]</scope>
    <source>
        <strain evidence="18 19">KUDC1714</strain>
    </source>
</reference>
<dbReference type="InterPro" id="IPR018113">
    <property type="entry name" value="PTrfase_EIIB_Cys"/>
</dbReference>
<dbReference type="PANTHER" id="PTHR30175">
    <property type="entry name" value="PHOSPHOTRANSFERASE SYSTEM TRANSPORT PROTEIN"/>
    <property type="match status" value="1"/>
</dbReference>
<feature type="transmembrane region" description="Helical" evidence="15">
    <location>
        <begin position="396"/>
        <end position="417"/>
    </location>
</feature>
<dbReference type="PROSITE" id="PS51098">
    <property type="entry name" value="PTS_EIIB_TYPE_1"/>
    <property type="match status" value="1"/>
</dbReference>
<dbReference type="InterPro" id="IPR050558">
    <property type="entry name" value="PTS_Sugar-Specific_Components"/>
</dbReference>
<evidence type="ECO:0000256" key="1">
    <source>
        <dbReference type="ARBA" id="ARBA00004651"/>
    </source>
</evidence>
<feature type="domain" description="PTS EIIB type-1" evidence="16">
    <location>
        <begin position="5"/>
        <end position="88"/>
    </location>
</feature>
<feature type="transmembrane region" description="Helical" evidence="15">
    <location>
        <begin position="284"/>
        <end position="308"/>
    </location>
</feature>
<evidence type="ECO:0000313" key="19">
    <source>
        <dbReference type="Proteomes" id="UP000515490"/>
    </source>
</evidence>
<keyword evidence="2" id="KW-0813">Transport</keyword>
<evidence type="ECO:0000256" key="8">
    <source>
        <dbReference type="ARBA" id="ARBA00022777"/>
    </source>
</evidence>
<dbReference type="PROSITE" id="PS51103">
    <property type="entry name" value="PTS_EIIC_TYPE_1"/>
    <property type="match status" value="1"/>
</dbReference>
<evidence type="ECO:0000256" key="14">
    <source>
        <dbReference type="PROSITE-ProRule" id="PRU00421"/>
    </source>
</evidence>
<sequence length="466" mass="49594">MSVDQKQVNQIIDAIGGKDNISAATHCVTRLRFALADEGKVDKEALESIDLVKGSFSTNGQFQVVIGQGTVDKVYKELVSQTGVGEASKDDVKKASEKHLNPLQRAIKTLADIFIPILPAIVTAGLLMGINNILTGPGIFFDEALIEVYPQWADVASIINLIANTAFVFLPGLIGWSAVNRFGGSPLLGIVLGLMLVHPDLLNAWGYGAAEEIPTWNLFGLEVQKVGYQGQVLPVLLASYVLSKIEVFLRKLIPDAFQLLLVAPITLLVTGLVSFIAIGPITFAIGNVITDAVVGIFNVAPIVGGLIYGGLYAPLVITGMHHTFLAVDLQLIGNTGGTFLWPMVALSNIAQGTAALAMMFILKDEKLKSLSITSAVSAYLGITEPAMFGVNLRFRFAFISAIIGSAIAGAFISIQGVKAPSIGVGGLPGFLSIFPENWGSFFIGMIIVIVVPFVLTLLFGKIRKEK</sequence>
<evidence type="ECO:0000256" key="9">
    <source>
        <dbReference type="ARBA" id="ARBA00022989"/>
    </source>
</evidence>
<dbReference type="CDD" id="cd00212">
    <property type="entry name" value="PTS_IIB_glc"/>
    <property type="match status" value="1"/>
</dbReference>
<evidence type="ECO:0000259" key="16">
    <source>
        <dbReference type="PROSITE" id="PS51098"/>
    </source>
</evidence>
<dbReference type="Pfam" id="PF00367">
    <property type="entry name" value="PTS_EIIB"/>
    <property type="match status" value="1"/>
</dbReference>
<evidence type="ECO:0000256" key="5">
    <source>
        <dbReference type="ARBA" id="ARBA00022679"/>
    </source>
</evidence>
<dbReference type="SUPFAM" id="SSF55604">
    <property type="entry name" value="Glucose permease domain IIB"/>
    <property type="match status" value="1"/>
</dbReference>
<keyword evidence="7 15" id="KW-0812">Transmembrane</keyword>
<protein>
    <recommendedName>
        <fullName evidence="11">protein-N(pi)-phosphohistidine--sucrose phosphotransferase</fullName>
        <ecNumber evidence="11">2.7.1.211</ecNumber>
    </recommendedName>
</protein>
<keyword evidence="5 18" id="KW-0808">Transferase</keyword>
<evidence type="ECO:0000256" key="11">
    <source>
        <dbReference type="ARBA" id="ARBA00044053"/>
    </source>
</evidence>
<keyword evidence="6" id="KW-0598">Phosphotransferase system</keyword>
<feature type="transmembrane region" description="Helical" evidence="15">
    <location>
        <begin position="187"/>
        <end position="208"/>
    </location>
</feature>
<evidence type="ECO:0000256" key="12">
    <source>
        <dbReference type="ARBA" id="ARBA00045139"/>
    </source>
</evidence>
<evidence type="ECO:0000256" key="13">
    <source>
        <dbReference type="ARBA" id="ARBA00048931"/>
    </source>
</evidence>
<feature type="transmembrane region" description="Helical" evidence="15">
    <location>
        <begin position="113"/>
        <end position="135"/>
    </location>
</feature>
<dbReference type="InterPro" id="IPR011296">
    <property type="entry name" value="PTS_IIBC_treh"/>
</dbReference>
<evidence type="ECO:0000256" key="10">
    <source>
        <dbReference type="ARBA" id="ARBA00023136"/>
    </source>
</evidence>
<evidence type="ECO:0000313" key="18">
    <source>
        <dbReference type="EMBL" id="QNF27579.1"/>
    </source>
</evidence>
<organism evidence="18 19">
    <name type="scientific">Metabacillus elymi</name>
    <dbReference type="NCBI Taxonomy" id="2745198"/>
    <lineage>
        <taxon>Bacteria</taxon>
        <taxon>Bacillati</taxon>
        <taxon>Bacillota</taxon>
        <taxon>Bacilli</taxon>
        <taxon>Bacillales</taxon>
        <taxon>Bacillaceae</taxon>
        <taxon>Metabacillus</taxon>
    </lineage>
</organism>
<dbReference type="NCBIfam" id="TIGR00826">
    <property type="entry name" value="EIIB_glc"/>
    <property type="match status" value="1"/>
</dbReference>
<dbReference type="InterPro" id="IPR010973">
    <property type="entry name" value="PTS_IIBC_sucr"/>
</dbReference>
<keyword evidence="8" id="KW-0418">Kinase</keyword>
<evidence type="ECO:0000256" key="15">
    <source>
        <dbReference type="SAM" id="Phobius"/>
    </source>
</evidence>
<feature type="transmembrane region" description="Helical" evidence="15">
    <location>
        <begin position="437"/>
        <end position="460"/>
    </location>
</feature>
<dbReference type="InterPro" id="IPR003352">
    <property type="entry name" value="PTS_EIIC"/>
</dbReference>
<dbReference type="Pfam" id="PF02378">
    <property type="entry name" value="PTS_EIIC"/>
    <property type="match status" value="1"/>
</dbReference>
<feature type="transmembrane region" description="Helical" evidence="15">
    <location>
        <begin position="339"/>
        <end position="362"/>
    </location>
</feature>
<dbReference type="NCBIfam" id="TIGR01996">
    <property type="entry name" value="PTS-II-BC-sucr"/>
    <property type="match status" value="1"/>
</dbReference>
<feature type="domain" description="PTS EIIC type-1" evidence="17">
    <location>
        <begin position="121"/>
        <end position="466"/>
    </location>
</feature>
<dbReference type="NCBIfam" id="TIGR01992">
    <property type="entry name" value="PTS-IIBC-Tre"/>
    <property type="match status" value="1"/>
</dbReference>
<dbReference type="NCBIfam" id="NF008236">
    <property type="entry name" value="PRK11007.1"/>
    <property type="match status" value="1"/>
</dbReference>
<keyword evidence="9 15" id="KW-1133">Transmembrane helix</keyword>
<keyword evidence="10 15" id="KW-0472">Membrane</keyword>
<dbReference type="Proteomes" id="UP000515490">
    <property type="component" value="Chromosome"/>
</dbReference>
<evidence type="ECO:0000259" key="17">
    <source>
        <dbReference type="PROSITE" id="PS51103"/>
    </source>
</evidence>
<comment type="subcellular location">
    <subcellularLocation>
        <location evidence="1">Cell membrane</location>
        <topology evidence="1">Multi-pass membrane protein</topology>
    </subcellularLocation>
</comment>
<comment type="function">
    <text evidence="12">The phosphoenolpyruvate-dependent sugar phosphotransferase system (sugar PTS), a major carbohydrate active transport system, catalyzes the phosphorylation of incoming sugar substrates concomitantly with their translocation across the cell membrane. This system is involved in sucrose transport.</text>
</comment>
<evidence type="ECO:0000256" key="2">
    <source>
        <dbReference type="ARBA" id="ARBA00022448"/>
    </source>
</evidence>
<dbReference type="PROSITE" id="PS01035">
    <property type="entry name" value="PTS_EIIB_TYPE_1_CYS"/>
    <property type="match status" value="1"/>
</dbReference>
<dbReference type="Gene3D" id="3.30.1360.60">
    <property type="entry name" value="Glucose permease domain IIB"/>
    <property type="match status" value="1"/>
</dbReference>
<evidence type="ECO:0000256" key="7">
    <source>
        <dbReference type="ARBA" id="ARBA00022692"/>
    </source>
</evidence>
<accession>A0ABX6S0P2</accession>
<dbReference type="InterPro" id="IPR036878">
    <property type="entry name" value="Glu_permease_IIB"/>
</dbReference>
<proteinExistence type="predicted"/>
<name>A0ABX6S0P2_9BACI</name>
<dbReference type="PANTHER" id="PTHR30175:SF4">
    <property type="entry name" value="PTS SYSTEM TREHALOSE-SPECIFIC EIIBC COMPONENT"/>
    <property type="match status" value="1"/>
</dbReference>
<dbReference type="InterPro" id="IPR013013">
    <property type="entry name" value="PTS_EIIC_1"/>
</dbReference>
<evidence type="ECO:0000256" key="4">
    <source>
        <dbReference type="ARBA" id="ARBA00022597"/>
    </source>
</evidence>
<dbReference type="RefSeq" id="WP_185653840.1">
    <property type="nucleotide sequence ID" value="NZ_CP055263.1"/>
</dbReference>
<dbReference type="GO" id="GO:0016740">
    <property type="term" value="F:transferase activity"/>
    <property type="evidence" value="ECO:0007669"/>
    <property type="project" value="UniProtKB-KW"/>
</dbReference>
<feature type="transmembrane region" description="Helical" evidence="15">
    <location>
        <begin position="155"/>
        <end position="175"/>
    </location>
</feature>
<evidence type="ECO:0000256" key="3">
    <source>
        <dbReference type="ARBA" id="ARBA00022475"/>
    </source>
</evidence>
<gene>
    <name evidence="18" type="primary">treP</name>
    <name evidence="18" type="ORF">HUW50_08615</name>
</gene>
<feature type="active site" description="Phosphocysteine intermediate; for EIIB activity" evidence="14">
    <location>
        <position position="27"/>
    </location>
</feature>
<keyword evidence="3" id="KW-1003">Cell membrane</keyword>
<comment type="catalytic activity">
    <reaction evidence="13">
        <text>N(pros)-phospho-L-histidyl-[protein](out) + sucrose = sucrose 6(G)-phosphate(in) + L-histidyl-[protein]</text>
        <dbReference type="Rhea" id="RHEA:49236"/>
        <dbReference type="Rhea" id="RHEA-COMP:9745"/>
        <dbReference type="Rhea" id="RHEA-COMP:9746"/>
        <dbReference type="ChEBI" id="CHEBI:17992"/>
        <dbReference type="ChEBI" id="CHEBI:29979"/>
        <dbReference type="ChEBI" id="CHEBI:64837"/>
        <dbReference type="ChEBI" id="CHEBI:91002"/>
        <dbReference type="EC" id="2.7.1.211"/>
    </reaction>
</comment>
<dbReference type="EMBL" id="CP055263">
    <property type="protein sequence ID" value="QNF27579.1"/>
    <property type="molecule type" value="Genomic_DNA"/>
</dbReference>